<dbReference type="OrthoDB" id="5293819at2"/>
<evidence type="ECO:0000256" key="1">
    <source>
        <dbReference type="SAM" id="MobiDB-lite"/>
    </source>
</evidence>
<dbReference type="Proteomes" id="UP000268070">
    <property type="component" value="Chromosome"/>
</dbReference>
<sequence length="479" mass="54569">MFDSSPKEIALSWMYRDPAHSPCRSAAAHHKEHAQRLQFIAHELRLSRDQRKGLVRAAERTAASAARLRLENTSKKENQRLRTKGVSHRVDYVKADQWRRCVDHERQVRRYSASLIQLQREGWIVCFQTIVLPEPARPTLSRSNQWGLAGSPDAAHGTQILRQIQRASLPAKAVSKRLGGFWALQSHDSDQVHQHGLIAFRDQQELDAYWKRLNESYANRTLRLRSFKVIGAFGVHQEVGKDSIDLRILSNEDDIKRTVLYSMREFGREVNLIPAARRHAAFGALTIKKPKPTNESTCEQQSEEKQSGDRRIKHFPGPQVQTKTLCVSHFSTLPANRILFDIVVLARRHMRPPVRAPPTNFNAFQGRSIAVRCSYSIRYFLNGAYDMTRKTPQEQIAAARAALARAQARQRQHDTRSKIILGGYILSWVRSDVDAAKKLLLRLNSAPPREQDRDALAIVRDELRSILRNCNDVGGNGNA</sequence>
<proteinExistence type="predicted"/>
<dbReference type="EMBL" id="CP032153">
    <property type="protein sequence ID" value="AYN22248.1"/>
    <property type="molecule type" value="Genomic_DNA"/>
</dbReference>
<name>A0A3G2HZT7_9BURK</name>
<gene>
    <name evidence="2" type="ORF">D3M96_17870</name>
</gene>
<protein>
    <submittedName>
        <fullName evidence="2">Uncharacterized protein</fullName>
    </submittedName>
</protein>
<evidence type="ECO:0000313" key="2">
    <source>
        <dbReference type="EMBL" id="AYN22248.1"/>
    </source>
</evidence>
<dbReference type="AlphaFoldDB" id="A0A3G2HZT7"/>
<accession>A0A3G2HZT7</accession>
<feature type="region of interest" description="Disordered" evidence="1">
    <location>
        <begin position="290"/>
        <end position="315"/>
    </location>
</feature>
<reference evidence="2 3" key="1">
    <citation type="submission" date="2018-09" db="EMBL/GenBank/DDBJ databases">
        <title>Complete genome sequence of the hydrocarbonoclastic bacterium Alcaligenes aquatilis QD168, isolated from a crude-oil polluted marine sediment of Central Chile.</title>
        <authorList>
            <person name="Duran R.E."/>
            <person name="Barra B."/>
            <person name="Salva-Serra F."/>
            <person name="Mendez V."/>
            <person name="Moore E.R.B."/>
            <person name="Seeger M."/>
        </authorList>
    </citation>
    <scope>NUCLEOTIDE SEQUENCE [LARGE SCALE GENOMIC DNA]</scope>
    <source>
        <strain evidence="2 3">QD168</strain>
    </source>
</reference>
<dbReference type="KEGG" id="aaqu:D3M96_17870"/>
<evidence type="ECO:0000313" key="3">
    <source>
        <dbReference type="Proteomes" id="UP000268070"/>
    </source>
</evidence>
<organism evidence="2 3">
    <name type="scientific">Alcaligenes aquatilis</name>
    <dbReference type="NCBI Taxonomy" id="323284"/>
    <lineage>
        <taxon>Bacteria</taxon>
        <taxon>Pseudomonadati</taxon>
        <taxon>Pseudomonadota</taxon>
        <taxon>Betaproteobacteria</taxon>
        <taxon>Burkholderiales</taxon>
        <taxon>Alcaligenaceae</taxon>
        <taxon>Alcaligenes</taxon>
    </lineage>
</organism>